<evidence type="ECO:0000313" key="2">
    <source>
        <dbReference type="Proteomes" id="UP000061382"/>
    </source>
</evidence>
<dbReference type="OrthoDB" id="877021at2"/>
<keyword evidence="2" id="KW-1185">Reference proteome</keyword>
<evidence type="ECO:0000313" key="1">
    <source>
        <dbReference type="EMBL" id="ALJ00760.1"/>
    </source>
</evidence>
<sequence length="455" mass="52731">MSLNVNNQNLKYHFVPANLSINDLNVALTGKPGVGLITHKALNFYTLIVKKLINNILFDDGKSKWVCINHLERRCLLGKDYKETIKLLVNAELLLEDPKWIHFKGGKNNETKKYALPTHLLKGDKVFQQVKISNKTSIQKMIARFNNLRLKNSKHEFWRNKMIHASKRLLLHDNEESRAAVQAHIDKVNSSNRRFKLRLSAKEIVDVFNYSALDQGNIDPFGKRVHTRVTNMAKGIRRFLYFDNRPNEKLGCVDIVNSQPVFMSIATPAIIHQFTPELIEAMPTVAKYHNDPEVLQFKQICGDGSIYEHIMDYFSAKGIKITRDQAKPIAYTCFFGNYIPYELDKLKTEHKKMAYQFLKDEYNGMYRMFREMKLGKWSENNGNRQKDYANNCMLAQRLESSIFFTIIVPAVWDAGYHDITTIHDSIMAPEQDCDAIKQVMMNEFKKLNIKLKLSS</sequence>
<dbReference type="KEGG" id="rti:DC20_19445"/>
<protein>
    <recommendedName>
        <fullName evidence="3">DNA-directed DNA polymerase family A palm domain-containing protein</fullName>
    </recommendedName>
</protein>
<dbReference type="PATRIC" id="fig|512763.3.peg.4263"/>
<gene>
    <name evidence="1" type="ORF">DC20_19445</name>
</gene>
<accession>A0A0P0CAV9</accession>
<name>A0A0P0CAV9_9BACT</name>
<dbReference type="RefSeq" id="WP_062545366.1">
    <property type="nucleotide sequence ID" value="NZ_CP012643.1"/>
</dbReference>
<dbReference type="AlphaFoldDB" id="A0A0P0CAV9"/>
<reference evidence="1 2" key="1">
    <citation type="submission" date="2015-08" db="EMBL/GenBank/DDBJ databases">
        <title>Complete genome sequence of Rufibacter tibetensis strain 1351t, a radiation-resistant bacterium from tibet plateau.</title>
        <authorList>
            <person name="Dai J."/>
        </authorList>
    </citation>
    <scope>NUCLEOTIDE SEQUENCE [LARGE SCALE GENOMIC DNA]</scope>
    <source>
        <strain evidence="1 2">1351</strain>
    </source>
</reference>
<dbReference type="EMBL" id="CP012643">
    <property type="protein sequence ID" value="ALJ00760.1"/>
    <property type="molecule type" value="Genomic_DNA"/>
</dbReference>
<evidence type="ECO:0008006" key="3">
    <source>
        <dbReference type="Google" id="ProtNLM"/>
    </source>
</evidence>
<organism evidence="1 2">
    <name type="scientific">Rufibacter tibetensis</name>
    <dbReference type="NCBI Taxonomy" id="512763"/>
    <lineage>
        <taxon>Bacteria</taxon>
        <taxon>Pseudomonadati</taxon>
        <taxon>Bacteroidota</taxon>
        <taxon>Cytophagia</taxon>
        <taxon>Cytophagales</taxon>
        <taxon>Hymenobacteraceae</taxon>
        <taxon>Rufibacter</taxon>
    </lineage>
</organism>
<proteinExistence type="predicted"/>
<dbReference type="Proteomes" id="UP000061382">
    <property type="component" value="Chromosome"/>
</dbReference>